<dbReference type="HOGENOM" id="CLU_902608_0_0_11"/>
<dbReference type="AlphaFoldDB" id="E3J5K7"/>
<dbReference type="InterPro" id="IPR036291">
    <property type="entry name" value="NAD(P)-bd_dom_sf"/>
</dbReference>
<evidence type="ECO:0000259" key="2">
    <source>
        <dbReference type="Pfam" id="PF01370"/>
    </source>
</evidence>
<dbReference type="STRING" id="298654.FraEuI1c_5105"/>
<evidence type="ECO:0000256" key="1">
    <source>
        <dbReference type="ARBA" id="ARBA00007637"/>
    </source>
</evidence>
<feature type="domain" description="NAD-dependent epimerase/dehydratase" evidence="2">
    <location>
        <begin position="28"/>
        <end position="244"/>
    </location>
</feature>
<evidence type="ECO:0000313" key="3">
    <source>
        <dbReference type="EMBL" id="ADP83094.1"/>
    </source>
</evidence>
<comment type="similarity">
    <text evidence="1">Belongs to the NAD(P)-dependent epimerase/dehydratase family.</text>
</comment>
<gene>
    <name evidence="3" type="ordered locus">FraEuI1c_5105</name>
</gene>
<dbReference type="Pfam" id="PF01370">
    <property type="entry name" value="Epimerase"/>
    <property type="match status" value="1"/>
</dbReference>
<reference evidence="3 4" key="1">
    <citation type="submission" date="2010-10" db="EMBL/GenBank/DDBJ databases">
        <title>Complete sequence of Frankia sp. EuI1c.</title>
        <authorList>
            <consortium name="US DOE Joint Genome Institute"/>
            <person name="Lucas S."/>
            <person name="Copeland A."/>
            <person name="Lapidus A."/>
            <person name="Cheng J.-F."/>
            <person name="Bruce D."/>
            <person name="Goodwin L."/>
            <person name="Pitluck S."/>
            <person name="Chertkov O."/>
            <person name="Detter J.C."/>
            <person name="Han C."/>
            <person name="Tapia R."/>
            <person name="Land M."/>
            <person name="Hauser L."/>
            <person name="Jeffries C."/>
            <person name="Kyrpides N."/>
            <person name="Ivanova N."/>
            <person name="Mikhailova N."/>
            <person name="Beauchemin N."/>
            <person name="Sen A."/>
            <person name="Sur S.A."/>
            <person name="Gtari M."/>
            <person name="Wall L."/>
            <person name="Tisa L."/>
            <person name="Woyke T."/>
        </authorList>
    </citation>
    <scope>NUCLEOTIDE SEQUENCE [LARGE SCALE GENOMIC DNA]</scope>
    <source>
        <strain evidence="4">DSM 45817 / CECT 9037 / EuI1c</strain>
    </source>
</reference>
<dbReference type="PANTHER" id="PTHR43000">
    <property type="entry name" value="DTDP-D-GLUCOSE 4,6-DEHYDRATASE-RELATED"/>
    <property type="match status" value="1"/>
</dbReference>
<dbReference type="InterPro" id="IPR001509">
    <property type="entry name" value="Epimerase_deHydtase"/>
</dbReference>
<name>E3J5K7_PSEI1</name>
<dbReference type="EMBL" id="CP002299">
    <property type="protein sequence ID" value="ADP83094.1"/>
    <property type="molecule type" value="Genomic_DNA"/>
</dbReference>
<protein>
    <submittedName>
        <fullName evidence="3">NAD-dependent epimerase/dehydratase</fullName>
    </submittedName>
</protein>
<evidence type="ECO:0000313" key="4">
    <source>
        <dbReference type="Proteomes" id="UP000002484"/>
    </source>
</evidence>
<accession>E3J5K7</accession>
<dbReference type="KEGG" id="fri:FraEuI1c_5105"/>
<keyword evidence="4" id="KW-1185">Reference proteome</keyword>
<proteinExistence type="inferred from homology"/>
<dbReference type="Proteomes" id="UP000002484">
    <property type="component" value="Chromosome"/>
</dbReference>
<sequence length="340" mass="35737">MADTPKPVGAAPVDAARVDPVDLVDRTILVTGVTGQVARPLAIALARSNTVYGAARFKDTALRDELTAAGVRCAPVDLVSADLAQLPERVEFVLNFGVVKSNRWSVDLDGNTGGTLALAERYAGIATAFLHCSSGAVYAPDHDGLLGEDHDLGDSHAVWPFLHTYSICKIAAETAARYAARRHNLPTTIARLNVPYGPTAGGLPDYHLQMMAAGMPVPVFGASEAAATPTRYQLLHDDDTVAMIPGLLAVAGVPATVLNWAGPETVSVQEWCAELTALTGLPATFDYTEATLGSVVMDLTTLHERVGVARVPWKEGLRAMVAARHPHLARAGADAPSPIG</sequence>
<dbReference type="eggNOG" id="COG0451">
    <property type="taxonomic scope" value="Bacteria"/>
</dbReference>
<dbReference type="Gene3D" id="3.40.50.720">
    <property type="entry name" value="NAD(P)-binding Rossmann-like Domain"/>
    <property type="match status" value="1"/>
</dbReference>
<organism evidence="3 4">
    <name type="scientific">Pseudofrankia inefficax (strain DSM 45817 / CECT 9037 / DDB 130130 / EuI1c)</name>
    <name type="common">Frankia inefficax</name>
    <dbReference type="NCBI Taxonomy" id="298654"/>
    <lineage>
        <taxon>Bacteria</taxon>
        <taxon>Bacillati</taxon>
        <taxon>Actinomycetota</taxon>
        <taxon>Actinomycetes</taxon>
        <taxon>Frankiales</taxon>
        <taxon>Frankiaceae</taxon>
        <taxon>Pseudofrankia</taxon>
    </lineage>
</organism>
<dbReference type="InParanoid" id="E3J5K7"/>
<dbReference type="RefSeq" id="WP_013426212.1">
    <property type="nucleotide sequence ID" value="NC_014666.1"/>
</dbReference>
<dbReference type="OrthoDB" id="9785845at2"/>
<dbReference type="SUPFAM" id="SSF51735">
    <property type="entry name" value="NAD(P)-binding Rossmann-fold domains"/>
    <property type="match status" value="1"/>
</dbReference>